<dbReference type="GO" id="GO:0042981">
    <property type="term" value="P:regulation of apoptotic process"/>
    <property type="evidence" value="ECO:0007669"/>
    <property type="project" value="TreeGrafter"/>
</dbReference>
<evidence type="ECO:0000256" key="13">
    <source>
        <dbReference type="ARBA" id="ARBA00043009"/>
    </source>
</evidence>
<dbReference type="PANTHER" id="PTHR24006">
    <property type="entry name" value="UBIQUITIN CARBOXYL-TERMINAL HYDROLASE"/>
    <property type="match status" value="1"/>
</dbReference>
<evidence type="ECO:0000256" key="12">
    <source>
        <dbReference type="ARBA" id="ARBA00042420"/>
    </source>
</evidence>
<comment type="similarity">
    <text evidence="3">Belongs to the peptidase C19 family.</text>
</comment>
<dbReference type="EC" id="3.4.19.12" evidence="4"/>
<keyword evidence="8" id="KW-0788">Thiol protease</keyword>
<dbReference type="PROSITE" id="PS00973">
    <property type="entry name" value="USP_2"/>
    <property type="match status" value="1"/>
</dbReference>
<keyword evidence="16" id="KW-1185">Reference proteome</keyword>
<evidence type="ECO:0000256" key="3">
    <source>
        <dbReference type="ARBA" id="ARBA00009085"/>
    </source>
</evidence>
<organism evidence="16 17">
    <name type="scientific">Acrobeloides nanus</name>
    <dbReference type="NCBI Taxonomy" id="290746"/>
    <lineage>
        <taxon>Eukaryota</taxon>
        <taxon>Metazoa</taxon>
        <taxon>Ecdysozoa</taxon>
        <taxon>Nematoda</taxon>
        <taxon>Chromadorea</taxon>
        <taxon>Rhabditida</taxon>
        <taxon>Tylenchina</taxon>
        <taxon>Cephalobomorpha</taxon>
        <taxon>Cephaloboidea</taxon>
        <taxon>Cephalobidae</taxon>
        <taxon>Acrobeloides</taxon>
    </lineage>
</organism>
<evidence type="ECO:0000256" key="14">
    <source>
        <dbReference type="SAM" id="MobiDB-lite"/>
    </source>
</evidence>
<proteinExistence type="inferred from homology"/>
<feature type="region of interest" description="Disordered" evidence="14">
    <location>
        <begin position="137"/>
        <end position="215"/>
    </location>
</feature>
<reference evidence="17" key="1">
    <citation type="submission" date="2022-11" db="UniProtKB">
        <authorList>
            <consortium name="WormBaseParasite"/>
        </authorList>
    </citation>
    <scope>IDENTIFICATION</scope>
</reference>
<evidence type="ECO:0000313" key="17">
    <source>
        <dbReference type="WBParaSite" id="ACRNAN_scaffold809.g20887.t1"/>
    </source>
</evidence>
<evidence type="ECO:0000256" key="8">
    <source>
        <dbReference type="ARBA" id="ARBA00022807"/>
    </source>
</evidence>
<dbReference type="InterPro" id="IPR050164">
    <property type="entry name" value="Peptidase_C19"/>
</dbReference>
<dbReference type="GO" id="GO:0005730">
    <property type="term" value="C:nucleolus"/>
    <property type="evidence" value="ECO:0007669"/>
    <property type="project" value="UniProtKB-SubCell"/>
</dbReference>
<dbReference type="SUPFAM" id="SSF54001">
    <property type="entry name" value="Cysteine proteinases"/>
    <property type="match status" value="1"/>
</dbReference>
<dbReference type="InterPro" id="IPR038765">
    <property type="entry name" value="Papain-like_cys_pep_sf"/>
</dbReference>
<dbReference type="AlphaFoldDB" id="A0A914EJ24"/>
<evidence type="ECO:0000256" key="6">
    <source>
        <dbReference type="ARBA" id="ARBA00022786"/>
    </source>
</evidence>
<dbReference type="WBParaSite" id="ACRNAN_scaffold809.g20887.t1">
    <property type="protein sequence ID" value="ACRNAN_scaffold809.g20887.t1"/>
    <property type="gene ID" value="ACRNAN_scaffold809.g20887"/>
</dbReference>
<comment type="catalytic activity">
    <reaction evidence="1">
        <text>Thiol-dependent hydrolysis of ester, thioester, amide, peptide and isopeptide bonds formed by the C-terminal Gly of ubiquitin (a 76-residue protein attached to proteins as an intracellular targeting signal).</text>
        <dbReference type="EC" id="3.4.19.12"/>
    </reaction>
</comment>
<evidence type="ECO:0000256" key="7">
    <source>
        <dbReference type="ARBA" id="ARBA00022801"/>
    </source>
</evidence>
<dbReference type="PANTHER" id="PTHR24006:SF758">
    <property type="entry name" value="UBIQUITIN CARBOXYL-TERMINAL HYDROLASE 36"/>
    <property type="match status" value="1"/>
</dbReference>
<dbReference type="Proteomes" id="UP000887540">
    <property type="component" value="Unplaced"/>
</dbReference>
<keyword evidence="5" id="KW-0645">Protease</keyword>
<comment type="subcellular location">
    <subcellularLocation>
        <location evidence="2">Nucleus</location>
        <location evidence="2">Nucleolus</location>
    </subcellularLocation>
</comment>
<name>A0A914EJ24_9BILA</name>
<evidence type="ECO:0000313" key="16">
    <source>
        <dbReference type="Proteomes" id="UP000887540"/>
    </source>
</evidence>
<dbReference type="GO" id="GO:0005829">
    <property type="term" value="C:cytosol"/>
    <property type="evidence" value="ECO:0007669"/>
    <property type="project" value="TreeGrafter"/>
</dbReference>
<accession>A0A914EJ24</accession>
<dbReference type="InterPro" id="IPR028889">
    <property type="entry name" value="USP"/>
</dbReference>
<dbReference type="InterPro" id="IPR001394">
    <property type="entry name" value="Peptidase_C19_UCH"/>
</dbReference>
<dbReference type="Gene3D" id="3.90.70.10">
    <property type="entry name" value="Cysteine proteinases"/>
    <property type="match status" value="1"/>
</dbReference>
<feature type="compositionally biased region" description="Polar residues" evidence="14">
    <location>
        <begin position="137"/>
        <end position="165"/>
    </location>
</feature>
<keyword evidence="7" id="KW-0378">Hydrolase</keyword>
<evidence type="ECO:0000256" key="11">
    <source>
        <dbReference type="ARBA" id="ARBA00042154"/>
    </source>
</evidence>
<protein>
    <recommendedName>
        <fullName evidence="9">Ubiquitin carboxyl-terminal hydrolase 36</fullName>
        <ecNumber evidence="4">3.4.19.12</ecNumber>
    </recommendedName>
    <alternativeName>
        <fullName evidence="12">Deubiquitinating enzyme 36</fullName>
    </alternativeName>
    <alternativeName>
        <fullName evidence="11">Protein scrawny</fullName>
    </alternativeName>
    <alternativeName>
        <fullName evidence="10">Ubiquitin thioesterase 36</fullName>
    </alternativeName>
    <alternativeName>
        <fullName evidence="13">Ubiquitin-specific-processing protease 36</fullName>
    </alternativeName>
</protein>
<feature type="domain" description="USP" evidence="15">
    <location>
        <begin position="262"/>
        <end position="567"/>
    </location>
</feature>
<keyword evidence="6" id="KW-0833">Ubl conjugation pathway</keyword>
<sequence length="630" mass="71230">MSHVCKVVGSQNWDGKNMEAEEVELKDEDFDLKKIGQAAPFRGAACRFVMVFKNLTFVKMETFSKIPPIVLSISQLNLMANLISNYAILYQESKPIASQRKKIQFTSAGFLQSTSGPQNCIRLKVNSVQQLSQPSCSSVAPAASTSDSSNATPDSITEELTNVPSPSDLRRRLIETSDEPSVSTNGIKTNGTAKLDGISPKNSSNFIGPQMPPTTIDNSQVNRKRRASETLEDEAHFPVLDGRICHDGWRNCKFLNNHLSANGLYNELNDCFLNAVLQSIVHTPHLARYIYDHEFINCNKRLREGKCLYCTLKNFIYKIVNESRPIHTRSFLRQHMHDIFPAHRAGTQEDAHEMLCLLLSALEPPIPKSLSNGTPKILQKTSTPIEQIFGGTLKNQFKCEVCGTIHTNYERIREINLGLRLKKYEGRTDLSEIINDYFQPEKIHSFLCKQCKVKRIAVRTTIIVRAPSVLLVQLKRFNVYGNKINLPVLPEVDLNLSQYMYNNEMTKYRLNGLIQHLGHSVNSGHYIAAMRGFDGQSWFKYDDESVNRVSLDSVRSMQPYILFYIRQNVDAFLQNKRLQLNPKLNQTAPPMVSSSPGPSTIPNKLPKISPFAIQSKFNNTLMRKPNGFIN</sequence>
<evidence type="ECO:0000256" key="2">
    <source>
        <dbReference type="ARBA" id="ARBA00004604"/>
    </source>
</evidence>
<evidence type="ECO:0000259" key="15">
    <source>
        <dbReference type="PROSITE" id="PS50235"/>
    </source>
</evidence>
<dbReference type="PROSITE" id="PS50235">
    <property type="entry name" value="USP_3"/>
    <property type="match status" value="1"/>
</dbReference>
<evidence type="ECO:0000256" key="10">
    <source>
        <dbReference type="ARBA" id="ARBA00041300"/>
    </source>
</evidence>
<dbReference type="GO" id="GO:0004843">
    <property type="term" value="F:cysteine-type deubiquitinase activity"/>
    <property type="evidence" value="ECO:0007669"/>
    <property type="project" value="UniProtKB-EC"/>
</dbReference>
<evidence type="ECO:0000256" key="9">
    <source>
        <dbReference type="ARBA" id="ARBA00039432"/>
    </source>
</evidence>
<dbReference type="InterPro" id="IPR018200">
    <property type="entry name" value="USP_CS"/>
</dbReference>
<evidence type="ECO:0000256" key="5">
    <source>
        <dbReference type="ARBA" id="ARBA00022670"/>
    </source>
</evidence>
<evidence type="ECO:0000256" key="4">
    <source>
        <dbReference type="ARBA" id="ARBA00012759"/>
    </source>
</evidence>
<evidence type="ECO:0000256" key="1">
    <source>
        <dbReference type="ARBA" id="ARBA00000707"/>
    </source>
</evidence>
<dbReference type="GO" id="GO:0016579">
    <property type="term" value="P:protein deubiquitination"/>
    <property type="evidence" value="ECO:0007669"/>
    <property type="project" value="InterPro"/>
</dbReference>
<feature type="compositionally biased region" description="Polar residues" evidence="14">
    <location>
        <begin position="179"/>
        <end position="192"/>
    </location>
</feature>
<feature type="compositionally biased region" description="Polar residues" evidence="14">
    <location>
        <begin position="200"/>
        <end position="215"/>
    </location>
</feature>
<dbReference type="GO" id="GO:0006508">
    <property type="term" value="P:proteolysis"/>
    <property type="evidence" value="ECO:0007669"/>
    <property type="project" value="UniProtKB-KW"/>
</dbReference>
<dbReference type="Pfam" id="PF00443">
    <property type="entry name" value="UCH"/>
    <property type="match status" value="1"/>
</dbReference>